<dbReference type="PANTHER" id="PTHR39324">
    <property type="entry name" value="CALCIUM DODECIN"/>
    <property type="match status" value="1"/>
</dbReference>
<dbReference type="SUPFAM" id="SSF89807">
    <property type="entry name" value="Dodecin-like"/>
    <property type="match status" value="1"/>
</dbReference>
<dbReference type="Proteomes" id="UP001440612">
    <property type="component" value="Chromosome"/>
</dbReference>
<accession>A0ABZ2V4N3</accession>
<dbReference type="RefSeq" id="WP_341367223.1">
    <property type="nucleotide sequence ID" value="NZ_CP150951.2"/>
</dbReference>
<dbReference type="InterPro" id="IPR036694">
    <property type="entry name" value="Dodecin-like_sf"/>
</dbReference>
<evidence type="ECO:0000313" key="1">
    <source>
        <dbReference type="EMBL" id="WZC49112.1"/>
    </source>
</evidence>
<dbReference type="Gene3D" id="3.30.1660.10">
    <property type="entry name" value="Flavin-binding protein dodecin"/>
    <property type="match status" value="1"/>
</dbReference>
<sequence>MSVAKVTEIIASSSKSFDDAVENGIKKASKTLKGITGAWVADQKVTVKDGKIDEYRVVMKVTFVLHD</sequence>
<proteinExistence type="predicted"/>
<name>A0ABZ2V4N3_9RHOB</name>
<organism evidence="1 2">
    <name type="scientific">Yoonia phaeophyticola</name>
    <dbReference type="NCBI Taxonomy" id="3137369"/>
    <lineage>
        <taxon>Bacteria</taxon>
        <taxon>Pseudomonadati</taxon>
        <taxon>Pseudomonadota</taxon>
        <taxon>Alphaproteobacteria</taxon>
        <taxon>Rhodobacterales</taxon>
        <taxon>Paracoccaceae</taxon>
        <taxon>Yoonia</taxon>
    </lineage>
</organism>
<dbReference type="InterPro" id="IPR009923">
    <property type="entry name" value="Dodecin"/>
</dbReference>
<reference evidence="2" key="1">
    <citation type="submission" date="2024-04" db="EMBL/GenBank/DDBJ databases">
        <title>Phylogenomic analyses of a clade within the roseobacter group suggest taxonomic reassignments of species of the genera Aestuariivita, Citreicella, Loktanella, Nautella, Pelagibaca, Ruegeria, Thalassobius, Thiobacimonas and Tropicibacter, and the proposal o.</title>
        <authorList>
            <person name="Jeon C.O."/>
        </authorList>
    </citation>
    <scope>NUCLEOTIDE SEQUENCE [LARGE SCALE GENOMIC DNA]</scope>
    <source>
        <strain evidence="2">BS5-3</strain>
    </source>
</reference>
<dbReference type="PANTHER" id="PTHR39324:SF1">
    <property type="entry name" value="CALCIUM DODECIN"/>
    <property type="match status" value="1"/>
</dbReference>
<gene>
    <name evidence="1" type="ORF">AABB29_00165</name>
</gene>
<keyword evidence="2" id="KW-1185">Reference proteome</keyword>
<protein>
    <submittedName>
        <fullName evidence="1">Dodecin family protein</fullName>
    </submittedName>
</protein>
<dbReference type="EMBL" id="CP150951">
    <property type="protein sequence ID" value="WZC49112.1"/>
    <property type="molecule type" value="Genomic_DNA"/>
</dbReference>
<dbReference type="Pfam" id="PF07311">
    <property type="entry name" value="Dodecin"/>
    <property type="match status" value="1"/>
</dbReference>
<evidence type="ECO:0000313" key="2">
    <source>
        <dbReference type="Proteomes" id="UP001440612"/>
    </source>
</evidence>
<dbReference type="InterPro" id="IPR025543">
    <property type="entry name" value="Dodecin-like"/>
</dbReference>